<dbReference type="Pfam" id="PF24418">
    <property type="entry name" value="DUF7550"/>
    <property type="match status" value="1"/>
</dbReference>
<dbReference type="EMBL" id="JBHUDC010000002">
    <property type="protein sequence ID" value="MFD1512378.1"/>
    <property type="molecule type" value="Genomic_DNA"/>
</dbReference>
<protein>
    <submittedName>
        <fullName evidence="3">Uncharacterized protein</fullName>
    </submittedName>
</protein>
<comment type="caution">
    <text evidence="3">The sequence shown here is derived from an EMBL/GenBank/DDBJ whole genome shotgun (WGS) entry which is preliminary data.</text>
</comment>
<feature type="transmembrane region" description="Helical" evidence="2">
    <location>
        <begin position="38"/>
        <end position="60"/>
    </location>
</feature>
<dbReference type="Proteomes" id="UP001597187">
    <property type="component" value="Unassembled WGS sequence"/>
</dbReference>
<reference evidence="3 4" key="1">
    <citation type="journal article" date="2019" name="Int. J. Syst. Evol. Microbiol.">
        <title>The Global Catalogue of Microorganisms (GCM) 10K type strain sequencing project: providing services to taxonomists for standard genome sequencing and annotation.</title>
        <authorList>
            <consortium name="The Broad Institute Genomics Platform"/>
            <consortium name="The Broad Institute Genome Sequencing Center for Infectious Disease"/>
            <person name="Wu L."/>
            <person name="Ma J."/>
        </authorList>
    </citation>
    <scope>NUCLEOTIDE SEQUENCE [LARGE SCALE GENOMIC DNA]</scope>
    <source>
        <strain evidence="3 4">CGMCC 1.12563</strain>
    </source>
</reference>
<keyword evidence="2" id="KW-1133">Transmembrane helix</keyword>
<dbReference type="AlphaFoldDB" id="A0ABD6ARA2"/>
<feature type="compositionally biased region" description="Basic and acidic residues" evidence="1">
    <location>
        <begin position="1"/>
        <end position="27"/>
    </location>
</feature>
<sequence length="62" mass="6738">MSDHADHQEHQDVSGSDHPEPRPDHRQTAPQGPYTNRMVGIGMVVALVGILVVFGLPVLLTL</sequence>
<evidence type="ECO:0000313" key="4">
    <source>
        <dbReference type="Proteomes" id="UP001597187"/>
    </source>
</evidence>
<proteinExistence type="predicted"/>
<gene>
    <name evidence="3" type="ORF">ACFSBT_03675</name>
</gene>
<dbReference type="RefSeq" id="WP_250872357.1">
    <property type="nucleotide sequence ID" value="NZ_JALXFV010000002.1"/>
</dbReference>
<evidence type="ECO:0000313" key="3">
    <source>
        <dbReference type="EMBL" id="MFD1512378.1"/>
    </source>
</evidence>
<dbReference type="InterPro" id="IPR055972">
    <property type="entry name" value="DUF7550"/>
</dbReference>
<organism evidence="3 4">
    <name type="scientific">Halomarina rubra</name>
    <dbReference type="NCBI Taxonomy" id="2071873"/>
    <lineage>
        <taxon>Archaea</taxon>
        <taxon>Methanobacteriati</taxon>
        <taxon>Methanobacteriota</taxon>
        <taxon>Stenosarchaea group</taxon>
        <taxon>Halobacteria</taxon>
        <taxon>Halobacteriales</taxon>
        <taxon>Natronomonadaceae</taxon>
        <taxon>Halomarina</taxon>
    </lineage>
</organism>
<evidence type="ECO:0000256" key="2">
    <source>
        <dbReference type="SAM" id="Phobius"/>
    </source>
</evidence>
<evidence type="ECO:0000256" key="1">
    <source>
        <dbReference type="SAM" id="MobiDB-lite"/>
    </source>
</evidence>
<keyword evidence="2" id="KW-0472">Membrane</keyword>
<accession>A0ABD6ARA2</accession>
<name>A0ABD6ARA2_9EURY</name>
<keyword evidence="4" id="KW-1185">Reference proteome</keyword>
<feature type="region of interest" description="Disordered" evidence="1">
    <location>
        <begin position="1"/>
        <end position="35"/>
    </location>
</feature>
<keyword evidence="2" id="KW-0812">Transmembrane</keyword>